<dbReference type="SMART" id="SM00256">
    <property type="entry name" value="FBOX"/>
    <property type="match status" value="1"/>
</dbReference>
<evidence type="ECO:0000313" key="3">
    <source>
        <dbReference type="EMBL" id="MCL7049580.1"/>
    </source>
</evidence>
<dbReference type="InterPro" id="IPR013187">
    <property type="entry name" value="F-box-assoc_dom_typ3"/>
</dbReference>
<feature type="region of interest" description="Disordered" evidence="1">
    <location>
        <begin position="1"/>
        <end position="161"/>
    </location>
</feature>
<feature type="compositionally biased region" description="Basic residues" evidence="1">
    <location>
        <begin position="1"/>
        <end position="13"/>
    </location>
</feature>
<comment type="caution">
    <text evidence="3">The sequence shown here is derived from an EMBL/GenBank/DDBJ whole genome shotgun (WGS) entry which is preliminary data.</text>
</comment>
<dbReference type="Pfam" id="PF08268">
    <property type="entry name" value="FBA_3"/>
    <property type="match status" value="1"/>
</dbReference>
<evidence type="ECO:0000313" key="4">
    <source>
        <dbReference type="Proteomes" id="UP001177140"/>
    </source>
</evidence>
<dbReference type="PANTHER" id="PTHR31111">
    <property type="entry name" value="BNAA05G37150D PROTEIN-RELATED"/>
    <property type="match status" value="1"/>
</dbReference>
<dbReference type="InterPro" id="IPR001810">
    <property type="entry name" value="F-box_dom"/>
</dbReference>
<accession>A0AA41VXY4</accession>
<dbReference type="SUPFAM" id="SSF81383">
    <property type="entry name" value="F-box domain"/>
    <property type="match status" value="1"/>
</dbReference>
<dbReference type="AlphaFoldDB" id="A0AA41VXY4"/>
<dbReference type="EMBL" id="JAJJMA010317852">
    <property type="protein sequence ID" value="MCL7049580.1"/>
    <property type="molecule type" value="Genomic_DNA"/>
</dbReference>
<evidence type="ECO:0000259" key="2">
    <source>
        <dbReference type="SMART" id="SM00256"/>
    </source>
</evidence>
<feature type="compositionally biased region" description="Polar residues" evidence="1">
    <location>
        <begin position="212"/>
        <end position="221"/>
    </location>
</feature>
<evidence type="ECO:0000256" key="1">
    <source>
        <dbReference type="SAM" id="MobiDB-lite"/>
    </source>
</evidence>
<sequence>MKMKNGGCGRRHSITSQVWEDSEETEMCRTDIDLLYAASRPDKKRGTREKGISGPYSSRPVKRRREEEEVSRSYDFLYSSSRSVKTIREEELGNSRSSQRRSSTSSDISLYGHDSSNRRRRSEYSSSKDNRRRDISSKSYDGETSRRRRRRRRKETNSRGEVINYSLSLSIERRRREERRQDVSLDSRSSNKRRKREDSSSKSHICRDDSPDSCSDQSVITQDDINIPVGSSNMCEDVSSKFYEDEINAEPTPVVSFPSFVDDGLVAEILTRLPVKSLYRFKSVCKRWRSLITHDPHFIHLHSTRSISRPKLLCMAPPDPRDEEKSKTLPQCILSANLSLKTTVSGEGEEPQVIIHNIKKTTDDKWFHYDFVLGPVSGLVCFIHCGTAAARIYNVSTRQITPWIKSTLLAEEKDKFESEDNPIKIVSNLLPIYQMGFDPEKKEHKVFCFWRLSATDGTFREGNACDAPGYASWEALTVGRDTKWRRISVTPDENNVIKMNEVLPPHHREINMIPVNANGTIYWRIKGMSSEYELMYPKRVSDTEFSPSDPDVIIAFDVGSEKFRVIPIPRFILDEPREKMFDRPIAMLVLGGRITLVYQMSDFVLKLWMLDDGVEKKLENCQGRGSSNWSAETITLPFEFDTRFCNFHGVPASADIILISMFKEIGDTISTPKVAYLFSYDRKTKASWDGEIDRAFSVPLHLSRSLFTTFTESLIPVQPPQDG</sequence>
<feature type="compositionally biased region" description="Low complexity" evidence="1">
    <location>
        <begin position="95"/>
        <end position="109"/>
    </location>
</feature>
<gene>
    <name evidence="3" type="ORF">MKW94_029404</name>
</gene>
<dbReference type="CDD" id="cd22157">
    <property type="entry name" value="F-box_AtFBW1-like"/>
    <property type="match status" value="1"/>
</dbReference>
<feature type="compositionally biased region" description="Basic and acidic residues" evidence="1">
    <location>
        <begin position="196"/>
        <end position="210"/>
    </location>
</feature>
<dbReference type="Proteomes" id="UP001177140">
    <property type="component" value="Unassembled WGS sequence"/>
</dbReference>
<protein>
    <recommendedName>
        <fullName evidence="2">F-box domain-containing protein</fullName>
    </recommendedName>
</protein>
<dbReference type="Pfam" id="PF00646">
    <property type="entry name" value="F-box"/>
    <property type="match status" value="1"/>
</dbReference>
<feature type="compositionally biased region" description="Basic and acidic residues" evidence="1">
    <location>
        <begin position="122"/>
        <end position="145"/>
    </location>
</feature>
<name>A0AA41VXY4_PAPNU</name>
<dbReference type="InterPro" id="IPR036047">
    <property type="entry name" value="F-box-like_dom_sf"/>
</dbReference>
<feature type="domain" description="F-box" evidence="2">
    <location>
        <begin position="261"/>
        <end position="301"/>
    </location>
</feature>
<reference evidence="3" key="1">
    <citation type="submission" date="2022-03" db="EMBL/GenBank/DDBJ databases">
        <title>A functionally conserved STORR gene fusion in Papaver species that diverged 16.8 million years ago.</title>
        <authorList>
            <person name="Catania T."/>
        </authorList>
    </citation>
    <scope>NUCLEOTIDE SEQUENCE</scope>
    <source>
        <strain evidence="3">S-191538</strain>
    </source>
</reference>
<keyword evidence="4" id="KW-1185">Reference proteome</keyword>
<feature type="compositionally biased region" description="Basic and acidic residues" evidence="1">
    <location>
        <begin position="174"/>
        <end position="185"/>
    </location>
</feature>
<dbReference type="Gene3D" id="1.20.1280.50">
    <property type="match status" value="1"/>
</dbReference>
<proteinExistence type="predicted"/>
<organism evidence="3 4">
    <name type="scientific">Papaver nudicaule</name>
    <name type="common">Iceland poppy</name>
    <dbReference type="NCBI Taxonomy" id="74823"/>
    <lineage>
        <taxon>Eukaryota</taxon>
        <taxon>Viridiplantae</taxon>
        <taxon>Streptophyta</taxon>
        <taxon>Embryophyta</taxon>
        <taxon>Tracheophyta</taxon>
        <taxon>Spermatophyta</taxon>
        <taxon>Magnoliopsida</taxon>
        <taxon>Ranunculales</taxon>
        <taxon>Papaveraceae</taxon>
        <taxon>Papaveroideae</taxon>
        <taxon>Papaver</taxon>
    </lineage>
</organism>
<feature type="region of interest" description="Disordered" evidence="1">
    <location>
        <begin position="174"/>
        <end position="221"/>
    </location>
</feature>
<dbReference type="PANTHER" id="PTHR31111:SF136">
    <property type="entry name" value="F-BOX ASSOCIATED DOMAIN-CONTAINING PROTEIN"/>
    <property type="match status" value="1"/>
</dbReference>